<feature type="compositionally biased region" description="Polar residues" evidence="1">
    <location>
        <begin position="219"/>
        <end position="229"/>
    </location>
</feature>
<dbReference type="SUPFAM" id="SSF52540">
    <property type="entry name" value="P-loop containing nucleoside triphosphate hydrolases"/>
    <property type="match status" value="1"/>
</dbReference>
<dbReference type="Gene3D" id="3.40.50.300">
    <property type="entry name" value="P-loop containing nucleotide triphosphate hydrolases"/>
    <property type="match status" value="1"/>
</dbReference>
<evidence type="ECO:0000313" key="4">
    <source>
        <dbReference type="Proteomes" id="UP001228690"/>
    </source>
</evidence>
<reference evidence="3 4" key="1">
    <citation type="submission" date="2023-04" db="EMBL/GenBank/DDBJ databases">
        <title>Spirochaete genome identified in red abalone sample constitutes a novel genus.</title>
        <authorList>
            <person name="Sharma S.P."/>
            <person name="Purcell C.M."/>
            <person name="Hyde J.R."/>
            <person name="Severin A.J."/>
        </authorList>
    </citation>
    <scope>NUCLEOTIDE SEQUENCE [LARGE SCALE GENOMIC DNA]</scope>
    <source>
        <strain evidence="3 4">SP-2023</strain>
    </source>
</reference>
<dbReference type="RefSeq" id="WP_326927700.1">
    <property type="nucleotide sequence ID" value="NZ_CP123443.1"/>
</dbReference>
<name>A0ABY8MHS0_9SPIO</name>
<feature type="domain" description="Endonuclease GajA/Old nuclease/RecF-like AAA" evidence="2">
    <location>
        <begin position="291"/>
        <end position="374"/>
    </location>
</feature>
<dbReference type="Pfam" id="PF13175">
    <property type="entry name" value="AAA_15"/>
    <property type="match status" value="1"/>
</dbReference>
<dbReference type="InterPro" id="IPR041685">
    <property type="entry name" value="AAA_GajA/Old/RecF-like"/>
</dbReference>
<evidence type="ECO:0000313" key="3">
    <source>
        <dbReference type="EMBL" id="WGK69517.1"/>
    </source>
</evidence>
<sequence length="470" mass="54063">MTIKFQNLGPLRKGKFKLNDFTVICGPNNSGKTYLAYLIYGTLENISSGSSFLSYHLGKTIPRLRRLKENETYIEFPEHLINDLIEAYFSKIGIDKLFNTESEKFLENLTFCIADWKRYLRVRLEKNRDVILPLYDKADRKYYRVNKKKLAGQFMDVPEEMPPIDLLPAYIHRLLSVAFPKPHLLTGERHAVPLFYKEFGAGRYEVPTKPKKLAKGVKRSNSSPVQATPVQELPEEREASFSLPIGDNVRYVQGLPEKESKEGKLWQEHKAGILRNFSRISPAEYKWDSRKEQFDYQISPVDKIPLHAASSMARELADLYFYLRHDAAPGQLLMIDEPESHLTPRNQMLMVELLAYLSNIGLKVCITTHSDFIVRELNNLIMARELGKQNRQQSIYLDENCLSKEKISAYVTKEIKSRSKAPLFELEEVRPGTYGLAFDLFDDAIEEQGQNTNALYEQLECTSGGSKKKS</sequence>
<dbReference type="InterPro" id="IPR027417">
    <property type="entry name" value="P-loop_NTPase"/>
</dbReference>
<protein>
    <submittedName>
        <fullName evidence="3">AAA family ATPase</fullName>
    </submittedName>
</protein>
<accession>A0ABY8MHS0</accession>
<proteinExistence type="predicted"/>
<keyword evidence="4" id="KW-1185">Reference proteome</keyword>
<dbReference type="InterPro" id="IPR051396">
    <property type="entry name" value="Bact_Antivir_Def_Nuclease"/>
</dbReference>
<dbReference type="Proteomes" id="UP001228690">
    <property type="component" value="Chromosome"/>
</dbReference>
<evidence type="ECO:0000259" key="2">
    <source>
        <dbReference type="Pfam" id="PF13175"/>
    </source>
</evidence>
<gene>
    <name evidence="3" type="ORF">P0082_01255</name>
</gene>
<organism evidence="3 4">
    <name type="scientific">Candidatus Haliotispira prima</name>
    <dbReference type="NCBI Taxonomy" id="3034016"/>
    <lineage>
        <taxon>Bacteria</taxon>
        <taxon>Pseudomonadati</taxon>
        <taxon>Spirochaetota</taxon>
        <taxon>Spirochaetia</taxon>
        <taxon>Spirochaetales</taxon>
        <taxon>Spirochaetaceae</taxon>
        <taxon>Candidatus Haliotispira</taxon>
    </lineage>
</organism>
<dbReference type="EMBL" id="CP123443">
    <property type="protein sequence ID" value="WGK69517.1"/>
    <property type="molecule type" value="Genomic_DNA"/>
</dbReference>
<evidence type="ECO:0000256" key="1">
    <source>
        <dbReference type="SAM" id="MobiDB-lite"/>
    </source>
</evidence>
<dbReference type="PANTHER" id="PTHR43581:SF2">
    <property type="entry name" value="EXCINUCLEASE ATPASE SUBUNIT"/>
    <property type="match status" value="1"/>
</dbReference>
<feature type="region of interest" description="Disordered" evidence="1">
    <location>
        <begin position="213"/>
        <end position="237"/>
    </location>
</feature>
<dbReference type="PANTHER" id="PTHR43581">
    <property type="entry name" value="ATP/GTP PHOSPHATASE"/>
    <property type="match status" value="1"/>
</dbReference>